<evidence type="ECO:0000313" key="2">
    <source>
        <dbReference type="EMBL" id="KAG5534946.1"/>
    </source>
</evidence>
<protein>
    <submittedName>
        <fullName evidence="2">Uncharacterized protein</fullName>
    </submittedName>
</protein>
<reference evidence="2" key="1">
    <citation type="submission" date="2020-08" db="EMBL/GenBank/DDBJ databases">
        <title>Plant Genome Project.</title>
        <authorList>
            <person name="Zhang R.-G."/>
        </authorList>
    </citation>
    <scope>NUCLEOTIDE SEQUENCE</scope>
    <source>
        <strain evidence="2">WSP0</strain>
        <tissue evidence="2">Leaf</tissue>
    </source>
</reference>
<feature type="compositionally biased region" description="Low complexity" evidence="1">
    <location>
        <begin position="7"/>
        <end position="21"/>
    </location>
</feature>
<organism evidence="2 3">
    <name type="scientific">Rhododendron griersonianum</name>
    <dbReference type="NCBI Taxonomy" id="479676"/>
    <lineage>
        <taxon>Eukaryota</taxon>
        <taxon>Viridiplantae</taxon>
        <taxon>Streptophyta</taxon>
        <taxon>Embryophyta</taxon>
        <taxon>Tracheophyta</taxon>
        <taxon>Spermatophyta</taxon>
        <taxon>Magnoliopsida</taxon>
        <taxon>eudicotyledons</taxon>
        <taxon>Gunneridae</taxon>
        <taxon>Pentapetalae</taxon>
        <taxon>asterids</taxon>
        <taxon>Ericales</taxon>
        <taxon>Ericaceae</taxon>
        <taxon>Ericoideae</taxon>
        <taxon>Rhodoreae</taxon>
        <taxon>Rhododendron</taxon>
    </lineage>
</organism>
<comment type="caution">
    <text evidence="2">The sequence shown here is derived from an EMBL/GenBank/DDBJ whole genome shotgun (WGS) entry which is preliminary data.</text>
</comment>
<dbReference type="Proteomes" id="UP000823749">
    <property type="component" value="Chromosome 8"/>
</dbReference>
<gene>
    <name evidence="2" type="ORF">RHGRI_022903</name>
</gene>
<sequence>MIYKPTSSLNNSNNDNNNIASNEDRRTEQIKTLSPPVFGVERVIESAQTMITTKAIQTHKTPSKQPNPEPFISKILF</sequence>
<keyword evidence="3" id="KW-1185">Reference proteome</keyword>
<evidence type="ECO:0000256" key="1">
    <source>
        <dbReference type="SAM" id="MobiDB-lite"/>
    </source>
</evidence>
<accession>A0AAV6J1B1</accession>
<proteinExistence type="predicted"/>
<feature type="region of interest" description="Disordered" evidence="1">
    <location>
        <begin position="1"/>
        <end position="28"/>
    </location>
</feature>
<dbReference type="EMBL" id="JACTNZ010000008">
    <property type="protein sequence ID" value="KAG5534946.1"/>
    <property type="molecule type" value="Genomic_DNA"/>
</dbReference>
<evidence type="ECO:0000313" key="3">
    <source>
        <dbReference type="Proteomes" id="UP000823749"/>
    </source>
</evidence>
<feature type="compositionally biased region" description="Polar residues" evidence="1">
    <location>
        <begin position="55"/>
        <end position="66"/>
    </location>
</feature>
<dbReference type="AlphaFoldDB" id="A0AAV6J1B1"/>
<name>A0AAV6J1B1_9ERIC</name>
<feature type="region of interest" description="Disordered" evidence="1">
    <location>
        <begin position="55"/>
        <end position="77"/>
    </location>
</feature>